<dbReference type="EMBL" id="UINC01002002">
    <property type="protein sequence ID" value="SUZ91752.1"/>
    <property type="molecule type" value="Genomic_DNA"/>
</dbReference>
<dbReference type="InterPro" id="IPR001509">
    <property type="entry name" value="Epimerase_deHydtase"/>
</dbReference>
<evidence type="ECO:0000259" key="1">
    <source>
        <dbReference type="Pfam" id="PF01370"/>
    </source>
</evidence>
<dbReference type="AlphaFoldDB" id="A0A381RIV9"/>
<evidence type="ECO:0000313" key="2">
    <source>
        <dbReference type="EMBL" id="SUZ91752.1"/>
    </source>
</evidence>
<dbReference type="PANTHER" id="PTHR48079">
    <property type="entry name" value="PROTEIN YEEZ"/>
    <property type="match status" value="1"/>
</dbReference>
<name>A0A381RIV9_9ZZZZ</name>
<dbReference type="GO" id="GO:0004029">
    <property type="term" value="F:aldehyde dehydrogenase (NAD+) activity"/>
    <property type="evidence" value="ECO:0007669"/>
    <property type="project" value="TreeGrafter"/>
</dbReference>
<gene>
    <name evidence="2" type="ORF">METZ01_LOCUS44606</name>
</gene>
<protein>
    <recommendedName>
        <fullName evidence="1">NAD-dependent epimerase/dehydratase domain-containing protein</fullName>
    </recommendedName>
</protein>
<sequence length="286" mass="31042">MNIAIVGAAYTGLAATKYLKNLGHTVSVTTTKESRKEELEAIADKVFVMLGSDRDQMKELLANQDILVLTVAGGMVEKDGKTIMDPDLYRDAYVGTAESVVDAIGSDSSLRQIIFTSSLNAYGDGGGAEQITEETPSNPLNPFQAVYVETEQLLLDLAGDQLNVCIFRTGTIHGPGREWKNQLAMLSGQKVPFDGSSDAMIIHRDDVVSAIALAINDNFSGYFNLFNEVKISKAEFFASICDQEGLEHVEWLNLSPGPKNVSNQKIKNAGLVLLDPDASQDHKELL</sequence>
<feature type="domain" description="NAD-dependent epimerase/dehydratase" evidence="1">
    <location>
        <begin position="5"/>
        <end position="217"/>
    </location>
</feature>
<reference evidence="2" key="1">
    <citation type="submission" date="2018-05" db="EMBL/GenBank/DDBJ databases">
        <authorList>
            <person name="Lanie J.A."/>
            <person name="Ng W.-L."/>
            <person name="Kazmierczak K.M."/>
            <person name="Andrzejewski T.M."/>
            <person name="Davidsen T.M."/>
            <person name="Wayne K.J."/>
            <person name="Tettelin H."/>
            <person name="Glass J.I."/>
            <person name="Rusch D."/>
            <person name="Podicherti R."/>
            <person name="Tsui H.-C.T."/>
            <person name="Winkler M.E."/>
        </authorList>
    </citation>
    <scope>NUCLEOTIDE SEQUENCE</scope>
</reference>
<proteinExistence type="predicted"/>
<dbReference type="PANTHER" id="PTHR48079:SF6">
    <property type="entry name" value="NAD(P)-BINDING DOMAIN-CONTAINING PROTEIN-RELATED"/>
    <property type="match status" value="1"/>
</dbReference>
<accession>A0A381RIV9</accession>
<dbReference type="Gene3D" id="3.40.50.720">
    <property type="entry name" value="NAD(P)-binding Rossmann-like Domain"/>
    <property type="match status" value="1"/>
</dbReference>
<dbReference type="GO" id="GO:0005737">
    <property type="term" value="C:cytoplasm"/>
    <property type="evidence" value="ECO:0007669"/>
    <property type="project" value="TreeGrafter"/>
</dbReference>
<dbReference type="InterPro" id="IPR051783">
    <property type="entry name" value="NAD(P)-dependent_oxidoreduct"/>
</dbReference>
<dbReference type="SUPFAM" id="SSF51735">
    <property type="entry name" value="NAD(P)-binding Rossmann-fold domains"/>
    <property type="match status" value="1"/>
</dbReference>
<dbReference type="InterPro" id="IPR036291">
    <property type="entry name" value="NAD(P)-bd_dom_sf"/>
</dbReference>
<organism evidence="2">
    <name type="scientific">marine metagenome</name>
    <dbReference type="NCBI Taxonomy" id="408172"/>
    <lineage>
        <taxon>unclassified sequences</taxon>
        <taxon>metagenomes</taxon>
        <taxon>ecological metagenomes</taxon>
    </lineage>
</organism>
<dbReference type="Pfam" id="PF01370">
    <property type="entry name" value="Epimerase"/>
    <property type="match status" value="1"/>
</dbReference>